<dbReference type="InterPro" id="IPR045224">
    <property type="entry name" value="HDZip_class_I_plant"/>
</dbReference>
<dbReference type="InterPro" id="IPR000047">
    <property type="entry name" value="HTH_motif"/>
</dbReference>
<proteinExistence type="inferred from homology"/>
<dbReference type="InterPro" id="IPR017970">
    <property type="entry name" value="Homeobox_CS"/>
</dbReference>
<dbReference type="GO" id="GO:0009414">
    <property type="term" value="P:response to water deprivation"/>
    <property type="evidence" value="ECO:0007669"/>
    <property type="project" value="UniProtKB-ARBA"/>
</dbReference>
<sequence length="217" mass="25548">MLESPAAAKSESESLTFLDSLQVTSKRKSKNSKKRRFSHEQIKSMESMFESESKLETRQKLHLATELGLHPRQVAIWFQNRRARWKSKNLERDYSILRANYDTLASQFESLKKEQQSLLIQLQKLRDLLEKPPRVSLNSEVKPNISWEESDHKMVVYSDDYKTKRAECFEKEEEPDFLNMAEPTDESLTSPENWCNFDSGGLFDESCNSLQWWNIWS</sequence>
<dbReference type="PROSITE" id="PS00027">
    <property type="entry name" value="HOMEOBOX_1"/>
    <property type="match status" value="1"/>
</dbReference>
<accession>A0A834YIU2</accession>
<protein>
    <recommendedName>
        <fullName evidence="10">Homeobox-leucine zipper protein</fullName>
    </recommendedName>
    <alternativeName>
        <fullName evidence="10">HD-ZIP protein</fullName>
    </alternativeName>
    <alternativeName>
        <fullName evidence="10">Homeodomain transcription factor</fullName>
    </alternativeName>
</protein>
<dbReference type="PROSITE" id="PS50071">
    <property type="entry name" value="HOMEOBOX_2"/>
    <property type="match status" value="1"/>
</dbReference>
<evidence type="ECO:0000256" key="7">
    <source>
        <dbReference type="ARBA" id="ARBA00025748"/>
    </source>
</evidence>
<dbReference type="AlphaFoldDB" id="A0A834YIU2"/>
<evidence type="ECO:0000256" key="10">
    <source>
        <dbReference type="RuleBase" id="RU369038"/>
    </source>
</evidence>
<dbReference type="PANTHER" id="PTHR24326:SF122">
    <property type="entry name" value="HOMEOBOX-LEUCINE ZIPPER PROTEIN HOX6"/>
    <property type="match status" value="1"/>
</dbReference>
<gene>
    <name evidence="13" type="ORF">HHK36_029234</name>
</gene>
<keyword evidence="2 10" id="KW-0805">Transcription regulation</keyword>
<dbReference type="InterPro" id="IPR003106">
    <property type="entry name" value="Leu_zip_homeo"/>
</dbReference>
<dbReference type="SMART" id="SM00389">
    <property type="entry name" value="HOX"/>
    <property type="match status" value="1"/>
</dbReference>
<evidence type="ECO:0000256" key="1">
    <source>
        <dbReference type="ARBA" id="ARBA00004123"/>
    </source>
</evidence>
<dbReference type="InterPro" id="IPR009057">
    <property type="entry name" value="Homeodomain-like_sf"/>
</dbReference>
<dbReference type="Pfam" id="PF00046">
    <property type="entry name" value="Homeodomain"/>
    <property type="match status" value="1"/>
</dbReference>
<feature type="domain" description="Homeobox" evidence="12">
    <location>
        <begin position="28"/>
        <end position="88"/>
    </location>
</feature>
<comment type="function">
    <text evidence="10">Transcription factor.</text>
</comment>
<dbReference type="OrthoDB" id="6159439at2759"/>
<dbReference type="GO" id="GO:0000981">
    <property type="term" value="F:DNA-binding transcription factor activity, RNA polymerase II-specific"/>
    <property type="evidence" value="ECO:0007669"/>
    <property type="project" value="UniProtKB-UniRule"/>
</dbReference>
<dbReference type="FunFam" id="1.10.10.60:FF:000293">
    <property type="entry name" value="Homeobox-leucine zipper protein ATHB-7"/>
    <property type="match status" value="1"/>
</dbReference>
<evidence type="ECO:0000256" key="6">
    <source>
        <dbReference type="ARBA" id="ARBA00023242"/>
    </source>
</evidence>
<dbReference type="GO" id="GO:0033993">
    <property type="term" value="P:response to lipid"/>
    <property type="evidence" value="ECO:0007669"/>
    <property type="project" value="UniProtKB-ARBA"/>
</dbReference>
<dbReference type="OMA" id="KAANSME"/>
<evidence type="ECO:0000313" key="13">
    <source>
        <dbReference type="EMBL" id="KAF8379785.1"/>
    </source>
</evidence>
<dbReference type="Gene3D" id="1.10.10.60">
    <property type="entry name" value="Homeodomain-like"/>
    <property type="match status" value="1"/>
</dbReference>
<keyword evidence="3 8" id="KW-0238">DNA-binding</keyword>
<keyword evidence="6 8" id="KW-0539">Nucleus</keyword>
<reference evidence="13 14" key="1">
    <citation type="submission" date="2020-04" db="EMBL/GenBank/DDBJ databases">
        <title>Plant Genome Project.</title>
        <authorList>
            <person name="Zhang R.-G."/>
        </authorList>
    </citation>
    <scope>NUCLEOTIDE SEQUENCE [LARGE SCALE GENOMIC DNA]</scope>
    <source>
        <strain evidence="13">YNK0</strain>
        <tissue evidence="13">Leaf</tissue>
    </source>
</reference>
<keyword evidence="14" id="KW-1185">Reference proteome</keyword>
<dbReference type="EMBL" id="JABCRI010000022">
    <property type="protein sequence ID" value="KAF8379785.1"/>
    <property type="molecule type" value="Genomic_DNA"/>
</dbReference>
<organism evidence="13 14">
    <name type="scientific">Tetracentron sinense</name>
    <name type="common">Spur-leaf</name>
    <dbReference type="NCBI Taxonomy" id="13715"/>
    <lineage>
        <taxon>Eukaryota</taxon>
        <taxon>Viridiplantae</taxon>
        <taxon>Streptophyta</taxon>
        <taxon>Embryophyta</taxon>
        <taxon>Tracheophyta</taxon>
        <taxon>Spermatophyta</taxon>
        <taxon>Magnoliopsida</taxon>
        <taxon>Trochodendrales</taxon>
        <taxon>Trochodendraceae</taxon>
        <taxon>Tetracentron</taxon>
    </lineage>
</organism>
<evidence type="ECO:0000256" key="9">
    <source>
        <dbReference type="RuleBase" id="RU000682"/>
    </source>
</evidence>
<evidence type="ECO:0000256" key="11">
    <source>
        <dbReference type="SAM" id="Coils"/>
    </source>
</evidence>
<dbReference type="GO" id="GO:0000976">
    <property type="term" value="F:transcription cis-regulatory region binding"/>
    <property type="evidence" value="ECO:0007669"/>
    <property type="project" value="UniProtKB-ARBA"/>
</dbReference>
<evidence type="ECO:0000256" key="3">
    <source>
        <dbReference type="ARBA" id="ARBA00023125"/>
    </source>
</evidence>
<evidence type="ECO:0000259" key="12">
    <source>
        <dbReference type="PROSITE" id="PS50071"/>
    </source>
</evidence>
<dbReference type="GO" id="GO:0005634">
    <property type="term" value="C:nucleus"/>
    <property type="evidence" value="ECO:0007669"/>
    <property type="project" value="UniProtKB-SubCell"/>
</dbReference>
<name>A0A834YIU2_TETSI</name>
<dbReference type="InterPro" id="IPR001356">
    <property type="entry name" value="HD"/>
</dbReference>
<keyword evidence="11" id="KW-0175">Coiled coil</keyword>
<dbReference type="Pfam" id="PF02183">
    <property type="entry name" value="HALZ"/>
    <property type="match status" value="1"/>
</dbReference>
<dbReference type="PRINTS" id="PR00031">
    <property type="entry name" value="HTHREPRESSR"/>
</dbReference>
<evidence type="ECO:0000313" key="14">
    <source>
        <dbReference type="Proteomes" id="UP000655225"/>
    </source>
</evidence>
<dbReference type="PANTHER" id="PTHR24326">
    <property type="entry name" value="HOMEOBOX-LEUCINE ZIPPER PROTEIN"/>
    <property type="match status" value="1"/>
</dbReference>
<keyword evidence="5 10" id="KW-0804">Transcription</keyword>
<feature type="DNA-binding region" description="Homeobox" evidence="8">
    <location>
        <begin position="30"/>
        <end position="89"/>
    </location>
</feature>
<evidence type="ECO:0000256" key="8">
    <source>
        <dbReference type="PROSITE-ProRule" id="PRU00108"/>
    </source>
</evidence>
<evidence type="ECO:0000256" key="2">
    <source>
        <dbReference type="ARBA" id="ARBA00023015"/>
    </source>
</evidence>
<comment type="caution">
    <text evidence="13">The sequence shown here is derived from an EMBL/GenBank/DDBJ whole genome shotgun (WGS) entry which is preliminary data.</text>
</comment>
<feature type="coiled-coil region" evidence="11">
    <location>
        <begin position="87"/>
        <end position="128"/>
    </location>
</feature>
<dbReference type="CDD" id="cd00086">
    <property type="entry name" value="homeodomain"/>
    <property type="match status" value="1"/>
</dbReference>
<dbReference type="GO" id="GO:0009725">
    <property type="term" value="P:response to hormone"/>
    <property type="evidence" value="ECO:0007669"/>
    <property type="project" value="UniProtKB-ARBA"/>
</dbReference>
<dbReference type="SUPFAM" id="SSF46689">
    <property type="entry name" value="Homeodomain-like"/>
    <property type="match status" value="1"/>
</dbReference>
<dbReference type="Proteomes" id="UP000655225">
    <property type="component" value="Unassembled WGS sequence"/>
</dbReference>
<keyword evidence="4 8" id="KW-0371">Homeobox</keyword>
<evidence type="ECO:0000256" key="5">
    <source>
        <dbReference type="ARBA" id="ARBA00023163"/>
    </source>
</evidence>
<evidence type="ECO:0000256" key="4">
    <source>
        <dbReference type="ARBA" id="ARBA00023155"/>
    </source>
</evidence>
<comment type="similarity">
    <text evidence="7 10">Belongs to the HD-ZIP homeobox family. Class I subfamily.</text>
</comment>
<dbReference type="GO" id="GO:0045893">
    <property type="term" value="P:positive regulation of DNA-templated transcription"/>
    <property type="evidence" value="ECO:0007669"/>
    <property type="project" value="TreeGrafter"/>
</dbReference>
<comment type="subcellular location">
    <subcellularLocation>
        <location evidence="1 8 9">Nucleus</location>
    </subcellularLocation>
</comment>